<organism evidence="2 3">
    <name type="scientific">Chrysophaeum taylorii</name>
    <dbReference type="NCBI Taxonomy" id="2483200"/>
    <lineage>
        <taxon>Eukaryota</taxon>
        <taxon>Sar</taxon>
        <taxon>Stramenopiles</taxon>
        <taxon>Ochrophyta</taxon>
        <taxon>Pelagophyceae</taxon>
        <taxon>Pelagomonadales</taxon>
        <taxon>Pelagomonadaceae</taxon>
        <taxon>Chrysophaeum</taxon>
    </lineage>
</organism>
<keyword evidence="3" id="KW-1185">Reference proteome</keyword>
<evidence type="ECO:0000313" key="2">
    <source>
        <dbReference type="EMBL" id="KAJ8600771.1"/>
    </source>
</evidence>
<feature type="region of interest" description="Disordered" evidence="1">
    <location>
        <begin position="282"/>
        <end position="339"/>
    </location>
</feature>
<dbReference type="InterPro" id="IPR007268">
    <property type="entry name" value="Rad9/Ddc1"/>
</dbReference>
<comment type="caution">
    <text evidence="2">The sequence shown here is derived from an EMBL/GenBank/DDBJ whole genome shotgun (WGS) entry which is preliminary data.</text>
</comment>
<dbReference type="GO" id="GO:0006281">
    <property type="term" value="P:DNA repair"/>
    <property type="evidence" value="ECO:0007669"/>
    <property type="project" value="TreeGrafter"/>
</dbReference>
<dbReference type="AlphaFoldDB" id="A0AAD7U9J0"/>
<dbReference type="GO" id="GO:0000076">
    <property type="term" value="P:DNA replication checkpoint signaling"/>
    <property type="evidence" value="ECO:0007669"/>
    <property type="project" value="TreeGrafter"/>
</dbReference>
<accession>A0AAD7U9J0</accession>
<reference evidence="2" key="1">
    <citation type="submission" date="2023-01" db="EMBL/GenBank/DDBJ databases">
        <title>Metagenome sequencing of chrysophaentin producing Chrysophaeum taylorii.</title>
        <authorList>
            <person name="Davison J."/>
            <person name="Bewley C."/>
        </authorList>
    </citation>
    <scope>NUCLEOTIDE SEQUENCE</scope>
    <source>
        <strain evidence="2">NIES-1699</strain>
    </source>
</reference>
<protein>
    <submittedName>
        <fullName evidence="2">Uncharacterized protein</fullName>
    </submittedName>
</protein>
<dbReference type="GO" id="GO:0071479">
    <property type="term" value="P:cellular response to ionizing radiation"/>
    <property type="evidence" value="ECO:0007669"/>
    <property type="project" value="TreeGrafter"/>
</dbReference>
<dbReference type="Pfam" id="PF04139">
    <property type="entry name" value="Rad9"/>
    <property type="match status" value="1"/>
</dbReference>
<proteinExistence type="predicted"/>
<dbReference type="Gene3D" id="3.70.10.10">
    <property type="match status" value="1"/>
</dbReference>
<dbReference type="PANTHER" id="PTHR15237">
    <property type="entry name" value="DNA REPAIR PROTEIN RAD9"/>
    <property type="match status" value="1"/>
</dbReference>
<evidence type="ECO:0000256" key="1">
    <source>
        <dbReference type="SAM" id="MobiDB-lite"/>
    </source>
</evidence>
<gene>
    <name evidence="2" type="ORF">CTAYLR_006112</name>
</gene>
<dbReference type="GO" id="GO:0030896">
    <property type="term" value="C:checkpoint clamp complex"/>
    <property type="evidence" value="ECO:0007669"/>
    <property type="project" value="InterPro"/>
</dbReference>
<dbReference type="EMBL" id="JAQMWT010000479">
    <property type="protein sequence ID" value="KAJ8600771.1"/>
    <property type="molecule type" value="Genomic_DNA"/>
</dbReference>
<evidence type="ECO:0000313" key="3">
    <source>
        <dbReference type="Proteomes" id="UP001230188"/>
    </source>
</evidence>
<name>A0AAD7U9J0_9STRA</name>
<dbReference type="PANTHER" id="PTHR15237:SF0">
    <property type="entry name" value="CELL CYCLE CHECKPOINT CONTROL PROTEIN"/>
    <property type="match status" value="1"/>
</dbReference>
<dbReference type="GO" id="GO:0031573">
    <property type="term" value="P:mitotic intra-S DNA damage checkpoint signaling"/>
    <property type="evidence" value="ECO:0007669"/>
    <property type="project" value="TreeGrafter"/>
</dbReference>
<feature type="compositionally biased region" description="Polar residues" evidence="1">
    <location>
        <begin position="291"/>
        <end position="308"/>
    </location>
</feature>
<sequence length="339" mass="37200">MASWEVEIAASHVRVFSAAVQALACVGREISFTVEAEGAGTAMMLTAMNDNAASFASFRFEPRFFARTRVRRATAISCKVVARALVPALRRATAKAAVRSRQVAGVMKVVVRHDDDEVSDDDNDELRAPRLVVEVFHEDGIRARWRLFYEMAEAEDAAFDERDAGRVSCHPMQLASVFEHVTAHAVEVHVTGEDLGVSSRAEDDAASTKLKIAKDDLDSLELPRFESEAALAFNAKEAKAAVKFCQAADVSDMTFQFTRAGKPVAFSGRAPSGATARFLISTSRSVRHNNRGPSQRPPSASIPSNNQEPAARCRVDDDDDDDDLPPRRRRRASFIGVYR</sequence>
<dbReference type="Proteomes" id="UP001230188">
    <property type="component" value="Unassembled WGS sequence"/>
</dbReference>